<feature type="active site" description="Proton acceptor" evidence="8">
    <location>
        <position position="318"/>
    </location>
</feature>
<dbReference type="GO" id="GO:0009423">
    <property type="term" value="P:chorismate biosynthetic process"/>
    <property type="evidence" value="ECO:0007669"/>
    <property type="project" value="UniProtKB-UniRule"/>
</dbReference>
<organism evidence="10 11">
    <name type="scientific">Isobaculum melis</name>
    <dbReference type="NCBI Taxonomy" id="142588"/>
    <lineage>
        <taxon>Bacteria</taxon>
        <taxon>Bacillati</taxon>
        <taxon>Bacillota</taxon>
        <taxon>Bacilli</taxon>
        <taxon>Lactobacillales</taxon>
        <taxon>Carnobacteriaceae</taxon>
        <taxon>Isobaculum</taxon>
    </lineage>
</organism>
<dbReference type="EMBL" id="FOHA01000003">
    <property type="protein sequence ID" value="SER68957.1"/>
    <property type="molecule type" value="Genomic_DNA"/>
</dbReference>
<keyword evidence="6 8" id="KW-0057">Aromatic amino acid biosynthesis</keyword>
<dbReference type="SUPFAM" id="SSF55205">
    <property type="entry name" value="EPT/RTPC-like"/>
    <property type="match status" value="1"/>
</dbReference>
<feature type="binding site" evidence="8">
    <location>
        <position position="26"/>
    </location>
    <ligand>
        <name>phosphoenolpyruvate</name>
        <dbReference type="ChEBI" id="CHEBI:58702"/>
    </ligand>
</feature>
<dbReference type="Pfam" id="PF00275">
    <property type="entry name" value="EPSP_synthase"/>
    <property type="match status" value="1"/>
</dbReference>
<dbReference type="EC" id="2.5.1.19" evidence="8"/>
<dbReference type="FunFam" id="3.65.10.10:FF:000005">
    <property type="entry name" value="3-phosphoshikimate 1-carboxyvinyltransferase"/>
    <property type="match status" value="1"/>
</dbReference>
<feature type="binding site" evidence="8">
    <location>
        <position position="26"/>
    </location>
    <ligand>
        <name>3-phosphoshikimate</name>
        <dbReference type="ChEBI" id="CHEBI:145989"/>
    </ligand>
</feature>
<keyword evidence="3 8" id="KW-0963">Cytoplasm</keyword>
<dbReference type="PANTHER" id="PTHR21090">
    <property type="entry name" value="AROM/DEHYDROQUINATE SYNTHASE"/>
    <property type="match status" value="1"/>
</dbReference>
<dbReference type="InterPro" id="IPR006264">
    <property type="entry name" value="EPSP_synthase"/>
</dbReference>
<evidence type="ECO:0000256" key="6">
    <source>
        <dbReference type="ARBA" id="ARBA00023141"/>
    </source>
</evidence>
<dbReference type="GO" id="GO:0005737">
    <property type="term" value="C:cytoplasm"/>
    <property type="evidence" value="ECO:0007669"/>
    <property type="project" value="UniProtKB-SubCell"/>
</dbReference>
<dbReference type="InterPro" id="IPR036968">
    <property type="entry name" value="Enolpyruvate_Tfrase_sf"/>
</dbReference>
<comment type="catalytic activity">
    <reaction evidence="7">
        <text>3-phosphoshikimate + phosphoenolpyruvate = 5-O-(1-carboxyvinyl)-3-phosphoshikimate + phosphate</text>
        <dbReference type="Rhea" id="RHEA:21256"/>
        <dbReference type="ChEBI" id="CHEBI:43474"/>
        <dbReference type="ChEBI" id="CHEBI:57701"/>
        <dbReference type="ChEBI" id="CHEBI:58702"/>
        <dbReference type="ChEBI" id="CHEBI:145989"/>
        <dbReference type="EC" id="2.5.1.19"/>
    </reaction>
    <physiologicalReaction direction="left-to-right" evidence="7">
        <dbReference type="Rhea" id="RHEA:21257"/>
    </physiologicalReaction>
</comment>
<keyword evidence="4 8" id="KW-0028">Amino-acid biosynthesis</keyword>
<feature type="binding site" evidence="8">
    <location>
        <position position="99"/>
    </location>
    <ligand>
        <name>phosphoenolpyruvate</name>
        <dbReference type="ChEBI" id="CHEBI:58702"/>
    </ligand>
</feature>
<comment type="subcellular location">
    <subcellularLocation>
        <location evidence="8">Cytoplasm</location>
    </subcellularLocation>
</comment>
<dbReference type="GO" id="GO:0009073">
    <property type="term" value="P:aromatic amino acid family biosynthetic process"/>
    <property type="evidence" value="ECO:0007669"/>
    <property type="project" value="UniProtKB-KW"/>
</dbReference>
<evidence type="ECO:0000256" key="4">
    <source>
        <dbReference type="ARBA" id="ARBA00022605"/>
    </source>
</evidence>
<dbReference type="GO" id="GO:0003866">
    <property type="term" value="F:3-phosphoshikimate 1-carboxyvinyltransferase activity"/>
    <property type="evidence" value="ECO:0007669"/>
    <property type="project" value="UniProtKB-UniRule"/>
</dbReference>
<dbReference type="PROSITE" id="PS00104">
    <property type="entry name" value="EPSP_SYNTHASE_1"/>
    <property type="match status" value="1"/>
</dbReference>
<comment type="function">
    <text evidence="8">Catalyzes the transfer of the enolpyruvyl moiety of phosphoenolpyruvate (PEP) to the 5-hydroxyl of shikimate-3-phosphate (S3P) to produce enolpyruvyl shikimate-3-phosphate and inorganic phosphate.</text>
</comment>
<accession>A0A1H9R8N2</accession>
<dbReference type="HAMAP" id="MF_00210">
    <property type="entry name" value="EPSP_synth"/>
    <property type="match status" value="1"/>
</dbReference>
<evidence type="ECO:0000256" key="8">
    <source>
        <dbReference type="HAMAP-Rule" id="MF_00210"/>
    </source>
</evidence>
<dbReference type="RefSeq" id="WP_245706223.1">
    <property type="nucleotide sequence ID" value="NZ_FOHA01000003.1"/>
</dbReference>
<feature type="binding site" evidence="8">
    <location>
        <position position="172"/>
    </location>
    <ligand>
        <name>phosphoenolpyruvate</name>
        <dbReference type="ChEBI" id="CHEBI:58702"/>
    </ligand>
</feature>
<comment type="caution">
    <text evidence="8">Lacks conserved residue(s) required for the propagation of feature annotation.</text>
</comment>
<dbReference type="PROSITE" id="PS00885">
    <property type="entry name" value="EPSP_SYNTHASE_2"/>
    <property type="match status" value="1"/>
</dbReference>
<evidence type="ECO:0000256" key="7">
    <source>
        <dbReference type="ARBA" id="ARBA00044633"/>
    </source>
</evidence>
<dbReference type="PIRSF" id="PIRSF000505">
    <property type="entry name" value="EPSPS"/>
    <property type="match status" value="1"/>
</dbReference>
<comment type="similarity">
    <text evidence="2 8">Belongs to the EPSP synthase family.</text>
</comment>
<dbReference type="InterPro" id="IPR013792">
    <property type="entry name" value="RNA3'P_cycl/enolpyr_Trfase_a/b"/>
</dbReference>
<feature type="binding site" evidence="8">
    <location>
        <position position="127"/>
    </location>
    <ligand>
        <name>phosphoenolpyruvate</name>
        <dbReference type="ChEBI" id="CHEBI:58702"/>
    </ligand>
</feature>
<feature type="binding site" evidence="8">
    <location>
        <position position="172"/>
    </location>
    <ligand>
        <name>3-phosphoshikimate</name>
        <dbReference type="ChEBI" id="CHEBI:145989"/>
    </ligand>
</feature>
<keyword evidence="11" id="KW-1185">Reference proteome</keyword>
<dbReference type="InterPro" id="IPR001986">
    <property type="entry name" value="Enolpyruvate_Tfrase_dom"/>
</dbReference>
<evidence type="ECO:0000313" key="11">
    <source>
        <dbReference type="Proteomes" id="UP000198948"/>
    </source>
</evidence>
<proteinExistence type="inferred from homology"/>
<dbReference type="NCBIfam" id="TIGR01356">
    <property type="entry name" value="aroA"/>
    <property type="match status" value="1"/>
</dbReference>
<feature type="binding site" evidence="8">
    <location>
        <position position="345"/>
    </location>
    <ligand>
        <name>3-phosphoshikimate</name>
        <dbReference type="ChEBI" id="CHEBI:145989"/>
    </ligand>
</feature>
<sequence>MIHGKMLFLNPTKESLTGKLAVPGDKSISHRSLMFGALAEGQTEIRGLLESGDVLATLSAIKQTGTMIKRRAVGHYLVEGTALKNFSIPTKPIDLGNSGTSARLLSGLFAKQVGPLTLIGDQSLSKRPMKRISKPLTQMGLDLQGDTLPLVLANPHQQLQSITYQMEVASAQVKSAIMLAAIQAEGITTIIDPIPSRDHTEKMLQDFSGEVTRVGQELLVPGNQSLKATTVDVPGDFSSAAFWLVAGILLPNSELTIEKVGLNATRTGLLTAFDQMGLHYDLELIEDGSQEPRGNVTVKAQKGTGTVIEGALLPRLIDEIPILALLATQVNGETVIKDAQELRVKETDRIQAVVSNLQAMGATIEATDDGMRILGPTPLKGAVVDSYGDHRIAMMLVIASLIAEGETRLLDAFVMKISYPNFLEDLKILLHHNQ</sequence>
<comment type="pathway">
    <text evidence="1 8">Metabolic intermediate biosynthesis; chorismate biosynthesis; chorismate from D-erythrose 4-phosphate and phosphoenolpyruvate: step 6/7.</text>
</comment>
<evidence type="ECO:0000259" key="9">
    <source>
        <dbReference type="Pfam" id="PF00275"/>
    </source>
</evidence>
<dbReference type="GO" id="GO:0008652">
    <property type="term" value="P:amino acid biosynthetic process"/>
    <property type="evidence" value="ECO:0007669"/>
    <property type="project" value="UniProtKB-KW"/>
</dbReference>
<keyword evidence="5 8" id="KW-0808">Transferase</keyword>
<feature type="binding site" evidence="8">
    <location>
        <position position="170"/>
    </location>
    <ligand>
        <name>3-phosphoshikimate</name>
        <dbReference type="ChEBI" id="CHEBI:145989"/>
    </ligand>
</feature>
<evidence type="ECO:0000256" key="5">
    <source>
        <dbReference type="ARBA" id="ARBA00022679"/>
    </source>
</evidence>
<evidence type="ECO:0000256" key="3">
    <source>
        <dbReference type="ARBA" id="ARBA00022490"/>
    </source>
</evidence>
<protein>
    <recommendedName>
        <fullName evidence="8">3-phosphoshikimate 1-carboxyvinyltransferase</fullName>
        <ecNumber evidence="8">2.5.1.19</ecNumber>
    </recommendedName>
    <alternativeName>
        <fullName evidence="8">5-enolpyruvylshikimate-3-phosphate synthase</fullName>
        <shortName evidence="8">EPSP synthase</shortName>
        <shortName evidence="8">EPSPS</shortName>
    </alternativeName>
</protein>
<evidence type="ECO:0000256" key="2">
    <source>
        <dbReference type="ARBA" id="ARBA00009948"/>
    </source>
</evidence>
<feature type="binding site" evidence="8">
    <location>
        <position position="391"/>
    </location>
    <ligand>
        <name>phosphoenolpyruvate</name>
        <dbReference type="ChEBI" id="CHEBI:58702"/>
    </ligand>
</feature>
<reference evidence="10 11" key="1">
    <citation type="submission" date="2016-10" db="EMBL/GenBank/DDBJ databases">
        <authorList>
            <person name="de Groot N.N."/>
        </authorList>
    </citation>
    <scope>NUCLEOTIDE SEQUENCE [LARGE SCALE GENOMIC DNA]</scope>
    <source>
        <strain evidence="10 11">DSM 13760</strain>
    </source>
</reference>
<dbReference type="CDD" id="cd01556">
    <property type="entry name" value="EPSP_synthase"/>
    <property type="match status" value="1"/>
</dbReference>
<dbReference type="STRING" id="142588.SAMN04488559_103123"/>
<feature type="domain" description="Enolpyruvate transferase" evidence="9">
    <location>
        <begin position="14"/>
        <end position="426"/>
    </location>
</feature>
<feature type="binding site" evidence="8">
    <location>
        <position position="349"/>
    </location>
    <ligand>
        <name>phosphoenolpyruvate</name>
        <dbReference type="ChEBI" id="CHEBI:58702"/>
    </ligand>
</feature>
<feature type="binding site" evidence="8">
    <location>
        <position position="27"/>
    </location>
    <ligand>
        <name>3-phosphoshikimate</name>
        <dbReference type="ChEBI" id="CHEBI:145989"/>
    </ligand>
</feature>
<name>A0A1H9R8N2_9LACT</name>
<dbReference type="InterPro" id="IPR023193">
    <property type="entry name" value="EPSP_synthase_CS"/>
</dbReference>
<dbReference type="PANTHER" id="PTHR21090:SF5">
    <property type="entry name" value="PENTAFUNCTIONAL AROM POLYPEPTIDE"/>
    <property type="match status" value="1"/>
</dbReference>
<feature type="binding site" evidence="8">
    <location>
        <position position="318"/>
    </location>
    <ligand>
        <name>3-phosphoshikimate</name>
        <dbReference type="ChEBI" id="CHEBI:145989"/>
    </ligand>
</feature>
<dbReference type="UniPathway" id="UPA00053">
    <property type="reaction ID" value="UER00089"/>
</dbReference>
<feature type="binding site" evidence="8">
    <location>
        <position position="31"/>
    </location>
    <ligand>
        <name>3-phosphoshikimate</name>
        <dbReference type="ChEBI" id="CHEBI:145989"/>
    </ligand>
</feature>
<comment type="subunit">
    <text evidence="8">Monomer.</text>
</comment>
<evidence type="ECO:0000313" key="10">
    <source>
        <dbReference type="EMBL" id="SER68957.1"/>
    </source>
</evidence>
<evidence type="ECO:0000256" key="1">
    <source>
        <dbReference type="ARBA" id="ARBA00004811"/>
    </source>
</evidence>
<dbReference type="Proteomes" id="UP000198948">
    <property type="component" value="Unassembled WGS sequence"/>
</dbReference>
<dbReference type="AlphaFoldDB" id="A0A1H9R8N2"/>
<dbReference type="Gene3D" id="3.65.10.10">
    <property type="entry name" value="Enolpyruvate transferase domain"/>
    <property type="match status" value="2"/>
</dbReference>
<gene>
    <name evidence="8" type="primary">aroA</name>
    <name evidence="10" type="ORF">SAMN04488559_103123</name>
</gene>